<dbReference type="EC" id="2.5.1.9" evidence="4 9"/>
<dbReference type="EMBL" id="MRCC01000003">
    <property type="protein sequence ID" value="OKH28436.1"/>
    <property type="molecule type" value="Genomic_DNA"/>
</dbReference>
<feature type="repeat" description="Lumazine-binding" evidence="10">
    <location>
        <begin position="43"/>
        <end position="137"/>
    </location>
</feature>
<evidence type="ECO:0000256" key="4">
    <source>
        <dbReference type="ARBA" id="ARBA00012827"/>
    </source>
</evidence>
<dbReference type="FunFam" id="2.40.30.20:FF:000004">
    <property type="entry name" value="Riboflavin synthase, alpha subunit"/>
    <property type="match status" value="1"/>
</dbReference>
<dbReference type="PROSITE" id="PS51177">
    <property type="entry name" value="LUMAZINE_BIND"/>
    <property type="match status" value="2"/>
</dbReference>
<keyword evidence="7" id="KW-0808">Transferase</keyword>
<dbReference type="PANTHER" id="PTHR21098">
    <property type="entry name" value="RIBOFLAVIN SYNTHASE ALPHA CHAIN"/>
    <property type="match status" value="1"/>
</dbReference>
<evidence type="ECO:0000256" key="10">
    <source>
        <dbReference type="PROSITE-ProRule" id="PRU00524"/>
    </source>
</evidence>
<dbReference type="InterPro" id="IPR017938">
    <property type="entry name" value="Riboflavin_synthase-like_b-brl"/>
</dbReference>
<evidence type="ECO:0000256" key="6">
    <source>
        <dbReference type="ARBA" id="ARBA00022619"/>
    </source>
</evidence>
<dbReference type="Gene3D" id="2.40.30.20">
    <property type="match status" value="2"/>
</dbReference>
<dbReference type="InterPro" id="IPR026017">
    <property type="entry name" value="Lumazine-bd_dom"/>
</dbReference>
<dbReference type="STRING" id="247279.NIES1031_04150"/>
<sequence length="263" mass="28496">MTTYKLDKSKKTRLLRSGHSSTYLISCKLLDLIYTDIHNRNAMFTGLIQALGTMRSLGGDRWQINCHHSSDAILQDLATGDSVAVDGVCLTVTEVLPQGFVATASPETLRRTTLGQHPDRVVNLEAALRVGSKLGGHFVMGHVDGVGYLQSAEQTATSWEMTFSAPDAIARYIVPKGSIAVNGVSLTIADWHPAMNSFKVAVIPLSYAETNLQYLRPGDGVNLEGDILGKYVEKLIQSGTHYQVADSVVDSVTPAFLVENGYL</sequence>
<feature type="domain" description="Lumazine-binding" evidence="11">
    <location>
        <begin position="138"/>
        <end position="236"/>
    </location>
</feature>
<evidence type="ECO:0000256" key="2">
    <source>
        <dbReference type="ARBA" id="ARBA00002803"/>
    </source>
</evidence>
<dbReference type="GO" id="GO:0009231">
    <property type="term" value="P:riboflavin biosynthetic process"/>
    <property type="evidence" value="ECO:0007669"/>
    <property type="project" value="UniProtKB-KW"/>
</dbReference>
<keyword evidence="8" id="KW-0677">Repeat</keyword>
<evidence type="ECO:0000256" key="3">
    <source>
        <dbReference type="ARBA" id="ARBA00004887"/>
    </source>
</evidence>
<dbReference type="PANTHER" id="PTHR21098:SF12">
    <property type="entry name" value="RIBOFLAVIN SYNTHASE"/>
    <property type="match status" value="1"/>
</dbReference>
<name>A0A1U7HXZ0_9CHRO</name>
<evidence type="ECO:0000256" key="8">
    <source>
        <dbReference type="ARBA" id="ARBA00022737"/>
    </source>
</evidence>
<evidence type="ECO:0000313" key="12">
    <source>
        <dbReference type="EMBL" id="OKH28436.1"/>
    </source>
</evidence>
<dbReference type="CDD" id="cd00402">
    <property type="entry name" value="Riboflavin_synthase_like"/>
    <property type="match status" value="1"/>
</dbReference>
<reference evidence="12 13" key="1">
    <citation type="submission" date="2016-11" db="EMBL/GenBank/DDBJ databases">
        <title>Draft Genome Sequences of Nine Cyanobacterial Strains from Diverse Habitats.</title>
        <authorList>
            <person name="Zhu T."/>
            <person name="Hou S."/>
            <person name="Lu X."/>
            <person name="Hess W.R."/>
        </authorList>
    </citation>
    <scope>NUCLEOTIDE SEQUENCE [LARGE SCALE GENOMIC DNA]</scope>
    <source>
        <strain evidence="12 13">5.2 s.c.1</strain>
    </source>
</reference>
<evidence type="ECO:0000256" key="5">
    <source>
        <dbReference type="ARBA" id="ARBA00013950"/>
    </source>
</evidence>
<dbReference type="GO" id="GO:0004746">
    <property type="term" value="F:riboflavin synthase activity"/>
    <property type="evidence" value="ECO:0007669"/>
    <property type="project" value="UniProtKB-UniRule"/>
</dbReference>
<dbReference type="NCBIfam" id="TIGR00187">
    <property type="entry name" value="ribE"/>
    <property type="match status" value="1"/>
</dbReference>
<dbReference type="Proteomes" id="UP000185984">
    <property type="component" value="Unassembled WGS sequence"/>
</dbReference>
<comment type="catalytic activity">
    <reaction evidence="1">
        <text>2 6,7-dimethyl-8-(1-D-ribityl)lumazine + H(+) = 5-amino-6-(D-ribitylamino)uracil + riboflavin</text>
        <dbReference type="Rhea" id="RHEA:20772"/>
        <dbReference type="ChEBI" id="CHEBI:15378"/>
        <dbReference type="ChEBI" id="CHEBI:15934"/>
        <dbReference type="ChEBI" id="CHEBI:57986"/>
        <dbReference type="ChEBI" id="CHEBI:58201"/>
        <dbReference type="EC" id="2.5.1.9"/>
    </reaction>
</comment>
<evidence type="ECO:0000313" key="13">
    <source>
        <dbReference type="Proteomes" id="UP000185984"/>
    </source>
</evidence>
<protein>
    <recommendedName>
        <fullName evidence="5 9">Riboflavin synthase</fullName>
        <ecNumber evidence="4 9">2.5.1.9</ecNumber>
    </recommendedName>
</protein>
<gene>
    <name evidence="12" type="ORF">NIES1031_04150</name>
</gene>
<dbReference type="InterPro" id="IPR001783">
    <property type="entry name" value="Lumazine-bd"/>
</dbReference>
<evidence type="ECO:0000256" key="7">
    <source>
        <dbReference type="ARBA" id="ARBA00022679"/>
    </source>
</evidence>
<keyword evidence="6" id="KW-0686">Riboflavin biosynthesis</keyword>
<proteinExistence type="predicted"/>
<comment type="pathway">
    <text evidence="3">Cofactor biosynthesis; riboflavin biosynthesis; riboflavin from 2-hydroxy-3-oxobutyl phosphate and 5-amino-6-(D-ribitylamino)uracil: step 2/2.</text>
</comment>
<dbReference type="SUPFAM" id="SSF63380">
    <property type="entry name" value="Riboflavin synthase domain-like"/>
    <property type="match status" value="2"/>
</dbReference>
<dbReference type="Pfam" id="PF00677">
    <property type="entry name" value="Lum_binding"/>
    <property type="match status" value="2"/>
</dbReference>
<comment type="caution">
    <text evidence="12">The sequence shown here is derived from an EMBL/GenBank/DDBJ whole genome shotgun (WGS) entry which is preliminary data.</text>
</comment>
<organism evidence="12 13">
    <name type="scientific">Chroogloeocystis siderophila 5.2 s.c.1</name>
    <dbReference type="NCBI Taxonomy" id="247279"/>
    <lineage>
        <taxon>Bacteria</taxon>
        <taxon>Bacillati</taxon>
        <taxon>Cyanobacteriota</taxon>
        <taxon>Cyanophyceae</taxon>
        <taxon>Oscillatoriophycideae</taxon>
        <taxon>Chroococcales</taxon>
        <taxon>Chroococcaceae</taxon>
        <taxon>Chroogloeocystis</taxon>
    </lineage>
</organism>
<comment type="function">
    <text evidence="2">Catalyzes the dismutation of two molecules of 6,7-dimethyl-8-ribityllumazine, resulting in the formation of riboflavin and 5-amino-6-(D-ribitylamino)uracil.</text>
</comment>
<evidence type="ECO:0000256" key="1">
    <source>
        <dbReference type="ARBA" id="ARBA00000968"/>
    </source>
</evidence>
<evidence type="ECO:0000259" key="11">
    <source>
        <dbReference type="PROSITE" id="PS51177"/>
    </source>
</evidence>
<keyword evidence="13" id="KW-1185">Reference proteome</keyword>
<dbReference type="InterPro" id="IPR023366">
    <property type="entry name" value="ATP_synth_asu-like_sf"/>
</dbReference>
<dbReference type="NCBIfam" id="NF006767">
    <property type="entry name" value="PRK09289.1"/>
    <property type="match status" value="1"/>
</dbReference>
<evidence type="ECO:0000256" key="9">
    <source>
        <dbReference type="NCBIfam" id="TIGR00187"/>
    </source>
</evidence>
<feature type="repeat" description="Lumazine-binding" evidence="10">
    <location>
        <begin position="138"/>
        <end position="236"/>
    </location>
</feature>
<dbReference type="AlphaFoldDB" id="A0A1U7HXZ0"/>
<feature type="domain" description="Lumazine-binding" evidence="11">
    <location>
        <begin position="43"/>
        <end position="137"/>
    </location>
</feature>
<accession>A0A1U7HXZ0</accession>